<proteinExistence type="predicted"/>
<dbReference type="AlphaFoldDB" id="A0A1F7XBK1"/>
<protein>
    <submittedName>
        <fullName evidence="2">Uncharacterized protein</fullName>
    </submittedName>
</protein>
<reference evidence="2 3" key="1">
    <citation type="journal article" date="2016" name="Nat. Commun.">
        <title>Thousands of microbial genomes shed light on interconnected biogeochemical processes in an aquifer system.</title>
        <authorList>
            <person name="Anantharaman K."/>
            <person name="Brown C.T."/>
            <person name="Hug L.A."/>
            <person name="Sharon I."/>
            <person name="Castelle C.J."/>
            <person name="Probst A.J."/>
            <person name="Thomas B.C."/>
            <person name="Singh A."/>
            <person name="Wilkins M.J."/>
            <person name="Karaoz U."/>
            <person name="Brodie E.L."/>
            <person name="Williams K.H."/>
            <person name="Hubbard S.S."/>
            <person name="Banfield J.F."/>
        </authorList>
    </citation>
    <scope>NUCLEOTIDE SEQUENCE [LARGE SCALE GENOMIC DNA]</scope>
</reference>
<sequence length="177" mass="20142">MSKIKKLNKNKAKLDMEKVVMGKIKSDEIKMKPKWLFVLGSTFIMAGLVGLTVGAIFLTNLTIFIIKKRGPGYGRLDLMLNSFPIWIPILAVLGVILGIWMLKKYDFSYKKNFVLIILSFIASVIIAGLLVDQLGLNTIWSHQGPMRMFYQQFQSPQDNSQKVRENGRLYNIHGNGY</sequence>
<dbReference type="Proteomes" id="UP000178533">
    <property type="component" value="Unassembled WGS sequence"/>
</dbReference>
<keyword evidence="1" id="KW-0472">Membrane</keyword>
<feature type="transmembrane region" description="Helical" evidence="1">
    <location>
        <begin position="78"/>
        <end position="101"/>
    </location>
</feature>
<dbReference type="EMBL" id="MGFT01000003">
    <property type="protein sequence ID" value="OGM12397.1"/>
    <property type="molecule type" value="Genomic_DNA"/>
</dbReference>
<keyword evidence="1" id="KW-0812">Transmembrane</keyword>
<evidence type="ECO:0000313" key="2">
    <source>
        <dbReference type="EMBL" id="OGM12397.1"/>
    </source>
</evidence>
<feature type="transmembrane region" description="Helical" evidence="1">
    <location>
        <begin position="113"/>
        <end position="131"/>
    </location>
</feature>
<comment type="caution">
    <text evidence="2">The sequence shown here is derived from an EMBL/GenBank/DDBJ whole genome shotgun (WGS) entry which is preliminary data.</text>
</comment>
<evidence type="ECO:0000256" key="1">
    <source>
        <dbReference type="SAM" id="Phobius"/>
    </source>
</evidence>
<keyword evidence="1" id="KW-1133">Transmembrane helix</keyword>
<organism evidence="2 3">
    <name type="scientific">Candidatus Woesebacteria bacterium RBG_16_36_11</name>
    <dbReference type="NCBI Taxonomy" id="1802481"/>
    <lineage>
        <taxon>Bacteria</taxon>
        <taxon>Candidatus Woeseibacteriota</taxon>
    </lineage>
</organism>
<evidence type="ECO:0000313" key="3">
    <source>
        <dbReference type="Proteomes" id="UP000178533"/>
    </source>
</evidence>
<name>A0A1F7XBK1_9BACT</name>
<accession>A0A1F7XBK1</accession>
<gene>
    <name evidence="2" type="ORF">A2W13_02015</name>
</gene>
<feature type="transmembrane region" description="Helical" evidence="1">
    <location>
        <begin position="35"/>
        <end position="66"/>
    </location>
</feature>
<dbReference type="STRING" id="1802481.A2W13_02015"/>